<dbReference type="SUPFAM" id="SSF52047">
    <property type="entry name" value="RNI-like"/>
    <property type="match status" value="1"/>
</dbReference>
<sequence>MSHLPSIFLIRHMRIYCHRLALRVTGAVSESDFDQGTGHIEQQYMLDIDYRDSWGVSQWHQNVVKALPLQLLESLVIRARGFYGPSQDFVDLLTHASSLTSLTISSLSYADYLIHLAARPSSILCPRLRVLCLKDTDISGVQLIQIAVSRTRMVNKVGYYTEDVARLLVLDIGGCKKIENKVKLGRKLRAFSLDARWK</sequence>
<dbReference type="EMBL" id="KL198072">
    <property type="protein sequence ID" value="KDQ10020.1"/>
    <property type="molecule type" value="Genomic_DNA"/>
</dbReference>
<dbReference type="HOGENOM" id="CLU_1377916_0_0_1"/>
<keyword evidence="2" id="KW-1185">Reference proteome</keyword>
<protein>
    <recommendedName>
        <fullName evidence="3">F-box domain-containing protein</fullName>
    </recommendedName>
</protein>
<gene>
    <name evidence="1" type="ORF">BOTBODRAFT_36642</name>
</gene>
<organism evidence="1 2">
    <name type="scientific">Botryobasidium botryosum (strain FD-172 SS1)</name>
    <dbReference type="NCBI Taxonomy" id="930990"/>
    <lineage>
        <taxon>Eukaryota</taxon>
        <taxon>Fungi</taxon>
        <taxon>Dikarya</taxon>
        <taxon>Basidiomycota</taxon>
        <taxon>Agaricomycotina</taxon>
        <taxon>Agaricomycetes</taxon>
        <taxon>Cantharellales</taxon>
        <taxon>Botryobasidiaceae</taxon>
        <taxon>Botryobasidium</taxon>
    </lineage>
</organism>
<evidence type="ECO:0008006" key="3">
    <source>
        <dbReference type="Google" id="ProtNLM"/>
    </source>
</evidence>
<accession>A0A067M5M6</accession>
<evidence type="ECO:0000313" key="2">
    <source>
        <dbReference type="Proteomes" id="UP000027195"/>
    </source>
</evidence>
<evidence type="ECO:0000313" key="1">
    <source>
        <dbReference type="EMBL" id="KDQ10020.1"/>
    </source>
</evidence>
<proteinExistence type="predicted"/>
<dbReference type="AlphaFoldDB" id="A0A067M5M6"/>
<dbReference type="InParanoid" id="A0A067M5M6"/>
<name>A0A067M5M6_BOTB1</name>
<reference evidence="2" key="1">
    <citation type="journal article" date="2014" name="Proc. Natl. Acad. Sci. U.S.A.">
        <title>Extensive sampling of basidiomycete genomes demonstrates inadequacy of the white-rot/brown-rot paradigm for wood decay fungi.</title>
        <authorList>
            <person name="Riley R."/>
            <person name="Salamov A.A."/>
            <person name="Brown D.W."/>
            <person name="Nagy L.G."/>
            <person name="Floudas D."/>
            <person name="Held B.W."/>
            <person name="Levasseur A."/>
            <person name="Lombard V."/>
            <person name="Morin E."/>
            <person name="Otillar R."/>
            <person name="Lindquist E.A."/>
            <person name="Sun H."/>
            <person name="LaButti K.M."/>
            <person name="Schmutz J."/>
            <person name="Jabbour D."/>
            <person name="Luo H."/>
            <person name="Baker S.E."/>
            <person name="Pisabarro A.G."/>
            <person name="Walton J.D."/>
            <person name="Blanchette R.A."/>
            <person name="Henrissat B."/>
            <person name="Martin F."/>
            <person name="Cullen D."/>
            <person name="Hibbett D.S."/>
            <person name="Grigoriev I.V."/>
        </authorList>
    </citation>
    <scope>NUCLEOTIDE SEQUENCE [LARGE SCALE GENOMIC DNA]</scope>
    <source>
        <strain evidence="2">FD-172 SS1</strain>
    </source>
</reference>
<dbReference type="Proteomes" id="UP000027195">
    <property type="component" value="Unassembled WGS sequence"/>
</dbReference>